<evidence type="ECO:0000313" key="2">
    <source>
        <dbReference type="EMBL" id="MCA9385106.1"/>
    </source>
</evidence>
<accession>A0A955RJU6</accession>
<dbReference type="EMBL" id="JAGQLH010000003">
    <property type="protein sequence ID" value="MCA9385106.1"/>
    <property type="molecule type" value="Genomic_DNA"/>
</dbReference>
<gene>
    <name evidence="2" type="ORF">KC717_00495</name>
</gene>
<evidence type="ECO:0008006" key="4">
    <source>
        <dbReference type="Google" id="ProtNLM"/>
    </source>
</evidence>
<comment type="caution">
    <text evidence="2">The sequence shown here is derived from an EMBL/GenBank/DDBJ whole genome shotgun (WGS) entry which is preliminary data.</text>
</comment>
<dbReference type="Proteomes" id="UP000754563">
    <property type="component" value="Unassembled WGS sequence"/>
</dbReference>
<dbReference type="InterPro" id="IPR017853">
    <property type="entry name" value="GH"/>
</dbReference>
<reference evidence="2" key="2">
    <citation type="journal article" date="2021" name="Microbiome">
        <title>Successional dynamics and alternative stable states in a saline activated sludge microbial community over 9 years.</title>
        <authorList>
            <person name="Wang Y."/>
            <person name="Ye J."/>
            <person name="Ju F."/>
            <person name="Liu L."/>
            <person name="Boyd J.A."/>
            <person name="Deng Y."/>
            <person name="Parks D.H."/>
            <person name="Jiang X."/>
            <person name="Yin X."/>
            <person name="Woodcroft B.J."/>
            <person name="Tyson G.W."/>
            <person name="Hugenholtz P."/>
            <person name="Polz M.F."/>
            <person name="Zhang T."/>
        </authorList>
    </citation>
    <scope>NUCLEOTIDE SEQUENCE</scope>
    <source>
        <strain evidence="2">HKST-UBA11</strain>
    </source>
</reference>
<feature type="transmembrane region" description="Helical" evidence="1">
    <location>
        <begin position="5"/>
        <end position="25"/>
    </location>
</feature>
<protein>
    <recommendedName>
        <fullName evidence="4">Fibronectin type-III domain-containing protein</fullName>
    </recommendedName>
</protein>
<keyword evidence="1" id="KW-0812">Transmembrane</keyword>
<dbReference type="AlphaFoldDB" id="A0A955RJU6"/>
<keyword evidence="1" id="KW-1133">Transmembrane helix</keyword>
<sequence>MKKYLYSIVLFSIFSAVLGVVYILYVQVPPVNNAIITNVTGTSFSLVWQTNRKTESVVTLLDNENSQQFFDDRDYIEQSDGTQELAPNKYYTHHVTVSKLSPESSYRFQIQEYEDTITTGKLFDAVTIPNPVYGRVVDFDDNPIEKGVVLVEVLAGDDTILQSGVVSENGTYSIDISQTRTDDLSRIITPLEIEYEAIRVMSYPYKDKTIVVSSDEDQPVEDINFLGSKFQSVVDRIVFDASASPCFGTWEVDCGGGVNHCENRGAHQHGFLTVHGDETPDGYKRAEEAWMEEACTVSESTNNCGEPDTPSLCPANMGAGGPVAPEQKIGSTVSPGNTTVAKTTALPQESKVVPVSSSSGTLSCPRIGVNGTNFPHSGYENMVYKKIRDYGGKWFLGLADGTGDVEKIAHNIVTANEYGVTTVVRVCWGNIENWNCPDEFQDPVEYTKFIQAIADEVKDSAGNPIQFWAIAGHNEGNGQENVKSHAGDSTRSRLPIGAREFMEYVVNNVNRSNVKLMSPVLDIHFDTGSGQTYTAYLAELQKSSAFSKLDAVGVNVYRDSQRIGNRLDGVSVNKPLFITETGPLETADFQNFKQDYHDLLQRSNVQAALLYKPGIVDDTNNLESRHWGNASSATDKLNELLADCTPVGVGANSQQAILENNVLNQVSAQSVEQFDSLGRGVYEVSGVDLTTKNIQIEQNEISVLLFDDSNGNGLQDEGEQFLDPSESRRYSISFSKLADIEAYRLNNGWNLLSFPLLMQGDSTSQITKASDLLEEITIQGGQATQIVTYRGGEFVVLSRRTDLSGGDISFGNDFHIIPGEGYFIRHYGSTVTKLAGKVPETSVAIELEPGWNLRSFYKTGSDQLQGQNTLVKMNEQEIPVSVISKWGNGQYTNMVYSQGKLYGNDYLLYPHLGYWLKLEGDTVKYYSP</sequence>
<reference evidence="2" key="1">
    <citation type="submission" date="2020-04" db="EMBL/GenBank/DDBJ databases">
        <authorList>
            <person name="Zhang T."/>
        </authorList>
    </citation>
    <scope>NUCLEOTIDE SEQUENCE</scope>
    <source>
        <strain evidence="2">HKST-UBA11</strain>
    </source>
</reference>
<dbReference type="SUPFAM" id="SSF51445">
    <property type="entry name" value="(Trans)glycosidases"/>
    <property type="match status" value="1"/>
</dbReference>
<proteinExistence type="predicted"/>
<evidence type="ECO:0000256" key="1">
    <source>
        <dbReference type="SAM" id="Phobius"/>
    </source>
</evidence>
<evidence type="ECO:0000313" key="3">
    <source>
        <dbReference type="Proteomes" id="UP000754563"/>
    </source>
</evidence>
<keyword evidence="1" id="KW-0472">Membrane</keyword>
<organism evidence="2 3">
    <name type="scientific">Candidatus Dojkabacteria bacterium</name>
    <dbReference type="NCBI Taxonomy" id="2099670"/>
    <lineage>
        <taxon>Bacteria</taxon>
        <taxon>Candidatus Dojkabacteria</taxon>
    </lineage>
</organism>
<name>A0A955RJU6_9BACT</name>